<dbReference type="InterPro" id="IPR003660">
    <property type="entry name" value="HAMP_dom"/>
</dbReference>
<protein>
    <submittedName>
        <fullName evidence="7">HAMP domain-containing protein</fullName>
    </submittedName>
</protein>
<dbReference type="CDD" id="cd06225">
    <property type="entry name" value="HAMP"/>
    <property type="match status" value="1"/>
</dbReference>
<keyword evidence="4" id="KW-0472">Membrane</keyword>
<dbReference type="Gene3D" id="1.10.287.950">
    <property type="entry name" value="Methyl-accepting chemotaxis protein"/>
    <property type="match status" value="1"/>
</dbReference>
<dbReference type="RefSeq" id="WP_186841112.1">
    <property type="nucleotide sequence ID" value="NZ_WJBC01000002.1"/>
</dbReference>
<evidence type="ECO:0000259" key="6">
    <source>
        <dbReference type="PROSITE" id="PS50885"/>
    </source>
</evidence>
<organism evidence="7 8">
    <name type="scientific">Acetobacterium fimetarium</name>
    <dbReference type="NCBI Taxonomy" id="52691"/>
    <lineage>
        <taxon>Bacteria</taxon>
        <taxon>Bacillati</taxon>
        <taxon>Bacillota</taxon>
        <taxon>Clostridia</taxon>
        <taxon>Eubacteriales</taxon>
        <taxon>Eubacteriaceae</taxon>
        <taxon>Acetobacterium</taxon>
    </lineage>
</organism>
<evidence type="ECO:0000256" key="3">
    <source>
        <dbReference type="PROSITE-ProRule" id="PRU00284"/>
    </source>
</evidence>
<evidence type="ECO:0000313" key="8">
    <source>
        <dbReference type="Proteomes" id="UP000603234"/>
    </source>
</evidence>
<keyword evidence="8" id="KW-1185">Reference proteome</keyword>
<keyword evidence="3" id="KW-0807">Transducer</keyword>
<dbReference type="PROSITE" id="PS50885">
    <property type="entry name" value="HAMP"/>
    <property type="match status" value="1"/>
</dbReference>
<keyword evidence="1" id="KW-0145">Chemotaxis</keyword>
<comment type="similarity">
    <text evidence="2">Belongs to the methyl-accepting chemotaxis (MCP) protein family.</text>
</comment>
<name>A0ABR6WRD2_9FIRM</name>
<dbReference type="Pfam" id="PF00015">
    <property type="entry name" value="MCPsignal"/>
    <property type="match status" value="1"/>
</dbReference>
<dbReference type="InterPro" id="IPR051310">
    <property type="entry name" value="MCP_chemotaxis"/>
</dbReference>
<dbReference type="InterPro" id="IPR024478">
    <property type="entry name" value="HlyB_4HB_MCP"/>
</dbReference>
<evidence type="ECO:0000259" key="5">
    <source>
        <dbReference type="PROSITE" id="PS50111"/>
    </source>
</evidence>
<dbReference type="PROSITE" id="PS50111">
    <property type="entry name" value="CHEMOTAXIS_TRANSDUC_2"/>
    <property type="match status" value="1"/>
</dbReference>
<evidence type="ECO:0000256" key="1">
    <source>
        <dbReference type="ARBA" id="ARBA00022500"/>
    </source>
</evidence>
<reference evidence="7 8" key="1">
    <citation type="journal article" date="2020" name="mSystems">
        <title>Defining Genomic and Predicted Metabolic Features of the Acetobacterium Genus.</title>
        <authorList>
            <person name="Ross D.E."/>
            <person name="Marshall C.W."/>
            <person name="Gulliver D."/>
            <person name="May H.D."/>
            <person name="Norman R.S."/>
        </authorList>
    </citation>
    <scope>NUCLEOTIDE SEQUENCE [LARGE SCALE GENOMIC DNA]</scope>
    <source>
        <strain evidence="7 8">DSM 8238</strain>
    </source>
</reference>
<dbReference type="EMBL" id="WJBC01000002">
    <property type="protein sequence ID" value="MBC3803193.1"/>
    <property type="molecule type" value="Genomic_DNA"/>
</dbReference>
<dbReference type="SMART" id="SM00304">
    <property type="entry name" value="HAMP"/>
    <property type="match status" value="2"/>
</dbReference>
<dbReference type="InterPro" id="IPR004090">
    <property type="entry name" value="Chemotax_Me-accpt_rcpt"/>
</dbReference>
<evidence type="ECO:0000256" key="2">
    <source>
        <dbReference type="ARBA" id="ARBA00029447"/>
    </source>
</evidence>
<dbReference type="PRINTS" id="PR00260">
    <property type="entry name" value="CHEMTRNSDUCR"/>
</dbReference>
<gene>
    <name evidence="7" type="ORF">GH808_01875</name>
</gene>
<feature type="domain" description="HAMP" evidence="6">
    <location>
        <begin position="214"/>
        <end position="266"/>
    </location>
</feature>
<dbReference type="Pfam" id="PF00672">
    <property type="entry name" value="HAMP"/>
    <property type="match status" value="1"/>
</dbReference>
<dbReference type="InterPro" id="IPR004089">
    <property type="entry name" value="MCPsignal_dom"/>
</dbReference>
<dbReference type="SMART" id="SM00283">
    <property type="entry name" value="MA"/>
    <property type="match status" value="1"/>
</dbReference>
<comment type="caution">
    <text evidence="7">The sequence shown here is derived from an EMBL/GenBank/DDBJ whole genome shotgun (WGS) entry which is preliminary data.</text>
</comment>
<dbReference type="SUPFAM" id="SSF58104">
    <property type="entry name" value="Methyl-accepting chemotaxis protein (MCP) signaling domain"/>
    <property type="match status" value="1"/>
</dbReference>
<feature type="domain" description="Methyl-accepting transducer" evidence="5">
    <location>
        <begin position="271"/>
        <end position="500"/>
    </location>
</feature>
<evidence type="ECO:0000313" key="7">
    <source>
        <dbReference type="EMBL" id="MBC3803193.1"/>
    </source>
</evidence>
<keyword evidence="4" id="KW-1133">Transmembrane helix</keyword>
<evidence type="ECO:0000256" key="4">
    <source>
        <dbReference type="SAM" id="Phobius"/>
    </source>
</evidence>
<sequence length="574" mass="62327">MKWFYNLKIGTKLIVSFLFVALVAAGIGVLGVVNINRIDNQDSYLYKNMTAPLGELIYIVESFAEISLDIDDIATATSQEEIARLETNIQKNSASFDDYLSSFKTTLVSEEGKQLVEEITVQKENLDKLVSEVITLSKQGRQAEASALKNGNDYANVLSVIRTDINRAIEIKLQTAEETAQNNSAIASSSTVLMIIILVVGVAISTMLGFFVSSTIKKPVRKMMTASREMADGDLDISVDINSKDEMGTLAESFNQMLTNINEVLHNINEATDQVATGSRQVSDSSISLAQGATEQASSVEELTSSVEEIAAQTRLNADNANQANELAELTKENAFNGNNHMQEMLRSMEDISDSSNNIYKIIKVIDEIAFQTNILALNAAVEAAKAGQNGKGFAVVAVEVRNLAARSANAAKETTALIEGSIKKVEGGTKIANETAAALVQIVDSIEKVYTLINDISVASNEQAIGVEQINLGISQIANVVQSTSATSEETAAASEELASQAELLKEQVARFRLRQNTFMGAAGYEQLSPDMVRMFENMKEKNKQSIARSKKEGMEVSSEKRIILSDDEFGKY</sequence>
<feature type="transmembrane region" description="Helical" evidence="4">
    <location>
        <begin position="12"/>
        <end position="33"/>
    </location>
</feature>
<dbReference type="Pfam" id="PF12729">
    <property type="entry name" value="4HB_MCP_1"/>
    <property type="match status" value="1"/>
</dbReference>
<dbReference type="PANTHER" id="PTHR43531:SF11">
    <property type="entry name" value="METHYL-ACCEPTING CHEMOTAXIS PROTEIN 3"/>
    <property type="match status" value="1"/>
</dbReference>
<dbReference type="Proteomes" id="UP000603234">
    <property type="component" value="Unassembled WGS sequence"/>
</dbReference>
<dbReference type="PANTHER" id="PTHR43531">
    <property type="entry name" value="PROTEIN ICFG"/>
    <property type="match status" value="1"/>
</dbReference>
<keyword evidence="4" id="KW-0812">Transmembrane</keyword>
<feature type="transmembrane region" description="Helical" evidence="4">
    <location>
        <begin position="192"/>
        <end position="213"/>
    </location>
</feature>
<proteinExistence type="inferred from homology"/>
<dbReference type="CDD" id="cd11386">
    <property type="entry name" value="MCP_signal"/>
    <property type="match status" value="1"/>
</dbReference>
<accession>A0ABR6WRD2</accession>